<comment type="subcellular location">
    <subcellularLocation>
        <location evidence="1">Secreted</location>
    </subcellularLocation>
</comment>
<feature type="domain" description="C-type lectin" evidence="6">
    <location>
        <begin position="25"/>
        <end position="142"/>
    </location>
</feature>
<dbReference type="EMBL" id="BLXT01005988">
    <property type="protein sequence ID" value="GFO28048.1"/>
    <property type="molecule type" value="Genomic_DNA"/>
</dbReference>
<organism evidence="7 8">
    <name type="scientific">Plakobranchus ocellatus</name>
    <dbReference type="NCBI Taxonomy" id="259542"/>
    <lineage>
        <taxon>Eukaryota</taxon>
        <taxon>Metazoa</taxon>
        <taxon>Spiralia</taxon>
        <taxon>Lophotrochozoa</taxon>
        <taxon>Mollusca</taxon>
        <taxon>Gastropoda</taxon>
        <taxon>Heterobranchia</taxon>
        <taxon>Euthyneura</taxon>
        <taxon>Panpulmonata</taxon>
        <taxon>Sacoglossa</taxon>
        <taxon>Placobranchoidea</taxon>
        <taxon>Plakobranchidae</taxon>
        <taxon>Plakobranchus</taxon>
    </lineage>
</organism>
<reference evidence="7 8" key="1">
    <citation type="journal article" date="2021" name="Elife">
        <title>Chloroplast acquisition without the gene transfer in kleptoplastic sea slugs, Plakobranchus ocellatus.</title>
        <authorList>
            <person name="Maeda T."/>
            <person name="Takahashi S."/>
            <person name="Yoshida T."/>
            <person name="Shimamura S."/>
            <person name="Takaki Y."/>
            <person name="Nagai Y."/>
            <person name="Toyoda A."/>
            <person name="Suzuki Y."/>
            <person name="Arimoto A."/>
            <person name="Ishii H."/>
            <person name="Satoh N."/>
            <person name="Nishiyama T."/>
            <person name="Hasebe M."/>
            <person name="Maruyama T."/>
            <person name="Minagawa J."/>
            <person name="Obokata J."/>
            <person name="Shigenobu S."/>
        </authorList>
    </citation>
    <scope>NUCLEOTIDE SEQUENCE [LARGE SCALE GENOMIC DNA]</scope>
</reference>
<evidence type="ECO:0000256" key="3">
    <source>
        <dbReference type="ARBA" id="ARBA00022729"/>
    </source>
</evidence>
<evidence type="ECO:0000313" key="7">
    <source>
        <dbReference type="EMBL" id="GFO28048.1"/>
    </source>
</evidence>
<dbReference type="GO" id="GO:0030246">
    <property type="term" value="F:carbohydrate binding"/>
    <property type="evidence" value="ECO:0007669"/>
    <property type="project" value="UniProtKB-KW"/>
</dbReference>
<keyword evidence="4" id="KW-0430">Lectin</keyword>
<dbReference type="InterPro" id="IPR016186">
    <property type="entry name" value="C-type_lectin-like/link_sf"/>
</dbReference>
<dbReference type="Gene3D" id="3.10.100.10">
    <property type="entry name" value="Mannose-Binding Protein A, subunit A"/>
    <property type="match status" value="1"/>
</dbReference>
<name>A0AAV4CAN5_9GAST</name>
<keyword evidence="3 5" id="KW-0732">Signal</keyword>
<dbReference type="PROSITE" id="PS50041">
    <property type="entry name" value="C_TYPE_LECTIN_2"/>
    <property type="match status" value="1"/>
</dbReference>
<accession>A0AAV4CAN5</accession>
<dbReference type="InterPro" id="IPR051663">
    <property type="entry name" value="CLec_Tetranectin-domain"/>
</dbReference>
<evidence type="ECO:0000259" key="6">
    <source>
        <dbReference type="PROSITE" id="PS50041"/>
    </source>
</evidence>
<feature type="chain" id="PRO_5044022461" evidence="5">
    <location>
        <begin position="16"/>
        <end position="145"/>
    </location>
</feature>
<keyword evidence="2" id="KW-0964">Secreted</keyword>
<dbReference type="SUPFAM" id="SSF56436">
    <property type="entry name" value="C-type lectin-like"/>
    <property type="match status" value="1"/>
</dbReference>
<dbReference type="GO" id="GO:0005615">
    <property type="term" value="C:extracellular space"/>
    <property type="evidence" value="ECO:0007669"/>
    <property type="project" value="TreeGrafter"/>
</dbReference>
<sequence>MLLLLGVAMIGSVQGYVTYKGSNVHKGRKYYVSNQWENFDLAKMNERCKKDLGGYLLQLDQFQEQNFVTDFIFRSGWGPFFTGITDEKSEGKYYHYNDNKPAKDLHWKIFQPDNWYNEDCVEIWHDGLNDRRCGDRGRYVCETRV</sequence>
<dbReference type="InterPro" id="IPR001304">
    <property type="entry name" value="C-type_lectin-like"/>
</dbReference>
<comment type="caution">
    <text evidence="7">The sequence shown here is derived from an EMBL/GenBank/DDBJ whole genome shotgun (WGS) entry which is preliminary data.</text>
</comment>
<dbReference type="PANTHER" id="PTHR22799:SF1">
    <property type="entry name" value="C-TYPE LECTIN DOMAIN FAMILY 11 MEMBER A"/>
    <property type="match status" value="1"/>
</dbReference>
<dbReference type="Pfam" id="PF00059">
    <property type="entry name" value="Lectin_C"/>
    <property type="match status" value="1"/>
</dbReference>
<evidence type="ECO:0000313" key="8">
    <source>
        <dbReference type="Proteomes" id="UP000735302"/>
    </source>
</evidence>
<evidence type="ECO:0000256" key="2">
    <source>
        <dbReference type="ARBA" id="ARBA00022525"/>
    </source>
</evidence>
<evidence type="ECO:0000256" key="5">
    <source>
        <dbReference type="SAM" id="SignalP"/>
    </source>
</evidence>
<protein>
    <submittedName>
        <fullName evidence="7">Collectin-12</fullName>
    </submittedName>
</protein>
<dbReference type="AlphaFoldDB" id="A0AAV4CAN5"/>
<evidence type="ECO:0000256" key="4">
    <source>
        <dbReference type="ARBA" id="ARBA00022734"/>
    </source>
</evidence>
<dbReference type="GO" id="GO:0008083">
    <property type="term" value="F:growth factor activity"/>
    <property type="evidence" value="ECO:0007669"/>
    <property type="project" value="TreeGrafter"/>
</dbReference>
<dbReference type="Proteomes" id="UP000735302">
    <property type="component" value="Unassembled WGS sequence"/>
</dbReference>
<evidence type="ECO:0000256" key="1">
    <source>
        <dbReference type="ARBA" id="ARBA00004613"/>
    </source>
</evidence>
<dbReference type="InterPro" id="IPR016187">
    <property type="entry name" value="CTDL_fold"/>
</dbReference>
<dbReference type="PANTHER" id="PTHR22799">
    <property type="entry name" value="TETRANECTIN-RELATED"/>
    <property type="match status" value="1"/>
</dbReference>
<keyword evidence="8" id="KW-1185">Reference proteome</keyword>
<proteinExistence type="predicted"/>
<gene>
    <name evidence="7" type="ORF">PoB_005455300</name>
</gene>
<dbReference type="SMART" id="SM00034">
    <property type="entry name" value="CLECT"/>
    <property type="match status" value="1"/>
</dbReference>
<feature type="signal peptide" evidence="5">
    <location>
        <begin position="1"/>
        <end position="15"/>
    </location>
</feature>